<evidence type="ECO:0000259" key="6">
    <source>
        <dbReference type="PROSITE" id="PS51898"/>
    </source>
</evidence>
<keyword evidence="4" id="KW-0238">DNA-binding</keyword>
<proteinExistence type="inferred from homology"/>
<dbReference type="InterPro" id="IPR010998">
    <property type="entry name" value="Integrase_recombinase_N"/>
</dbReference>
<comment type="similarity">
    <text evidence="2">Belongs to the 'phage' integrase family.</text>
</comment>
<dbReference type="RefSeq" id="WP_191749240.1">
    <property type="nucleotide sequence ID" value="NZ_JACSQZ010000012.1"/>
</dbReference>
<dbReference type="InterPro" id="IPR013762">
    <property type="entry name" value="Integrase-like_cat_sf"/>
</dbReference>
<keyword evidence="3" id="KW-0229">DNA integration</keyword>
<dbReference type="SUPFAM" id="SSF56349">
    <property type="entry name" value="DNA breaking-rejoining enzymes"/>
    <property type="match status" value="1"/>
</dbReference>
<reference evidence="7 8" key="1">
    <citation type="submission" date="2020-08" db="EMBL/GenBank/DDBJ databases">
        <title>A Genomic Blueprint of the Chicken Gut Microbiome.</title>
        <authorList>
            <person name="Gilroy R."/>
            <person name="Ravi A."/>
            <person name="Getino M."/>
            <person name="Pursley I."/>
            <person name="Horton D.L."/>
            <person name="Alikhan N.-F."/>
            <person name="Baker D."/>
            <person name="Gharbi K."/>
            <person name="Hall N."/>
            <person name="Watson M."/>
            <person name="Adriaenssens E.M."/>
            <person name="Foster-Nyarko E."/>
            <person name="Jarju S."/>
            <person name="Secka A."/>
            <person name="Antonio M."/>
            <person name="Oren A."/>
            <person name="Chaudhuri R."/>
            <person name="La Ragione R.M."/>
            <person name="Hildebrand F."/>
            <person name="Pallen M.J."/>
        </authorList>
    </citation>
    <scope>NUCLEOTIDE SEQUENCE [LARGE SCALE GENOMIC DNA]</scope>
    <source>
        <strain evidence="7 8">Sa3CUN1</strain>
    </source>
</reference>
<comment type="function">
    <text evidence="1">Site-specific tyrosine recombinase, which acts by catalyzing the cutting and rejoining of the recombining DNA molecules.</text>
</comment>
<gene>
    <name evidence="7" type="ORF">H9660_05210</name>
</gene>
<dbReference type="InterPro" id="IPR011010">
    <property type="entry name" value="DNA_brk_join_enz"/>
</dbReference>
<protein>
    <submittedName>
        <fullName evidence="7">Tyrosine-type recombinase/integrase</fullName>
    </submittedName>
</protein>
<dbReference type="Pfam" id="PF13495">
    <property type="entry name" value="Phage_int_SAM_4"/>
    <property type="match status" value="1"/>
</dbReference>
<dbReference type="InterPro" id="IPR004107">
    <property type="entry name" value="Integrase_SAM-like_N"/>
</dbReference>
<sequence>MENVVEEILYKIKEKCDFETYNFLQSYITVKLNGYKLVKEESNIVLYEESKNVKALKMFLISKKLQGLSDRSLKVYRREIEKMLYSINKEYTHITSDDIKYYLACMQLKGTCSSVTIDNTRRFLSTFFQYLEDEEYINKSPLKKIKKVRIKKTVKPPFSYDEIERLKLSCENKFEIALIEFLISTGVRVAELVNIKINDVRLEKNEVKVLGKGDKERIVYLNSSSKIRLMDYLNNKKESEYLFSKRQKPYDNLTTDRIREIIRVIGERAGVKDTHPHRFRRTCATIAHKRGMAIEEISVLLGHANLNTVQKYVIVDDSEVKKSHEKYMN</sequence>
<dbReference type="Pfam" id="PF00589">
    <property type="entry name" value="Phage_integrase"/>
    <property type="match status" value="1"/>
</dbReference>
<name>A0ABR8Q282_9CLOT</name>
<dbReference type="InterPro" id="IPR002104">
    <property type="entry name" value="Integrase_catalytic"/>
</dbReference>
<accession>A0ABR8Q282</accession>
<evidence type="ECO:0000313" key="8">
    <source>
        <dbReference type="Proteomes" id="UP000640335"/>
    </source>
</evidence>
<evidence type="ECO:0000256" key="4">
    <source>
        <dbReference type="ARBA" id="ARBA00023125"/>
    </source>
</evidence>
<evidence type="ECO:0000256" key="2">
    <source>
        <dbReference type="ARBA" id="ARBA00008857"/>
    </source>
</evidence>
<evidence type="ECO:0000256" key="3">
    <source>
        <dbReference type="ARBA" id="ARBA00022908"/>
    </source>
</evidence>
<keyword evidence="5" id="KW-0233">DNA recombination</keyword>
<dbReference type="Proteomes" id="UP000640335">
    <property type="component" value="Unassembled WGS sequence"/>
</dbReference>
<dbReference type="PANTHER" id="PTHR30349">
    <property type="entry name" value="PHAGE INTEGRASE-RELATED"/>
    <property type="match status" value="1"/>
</dbReference>
<feature type="domain" description="Tyr recombinase" evidence="6">
    <location>
        <begin position="153"/>
        <end position="325"/>
    </location>
</feature>
<comment type="caution">
    <text evidence="7">The sequence shown here is derived from an EMBL/GenBank/DDBJ whole genome shotgun (WGS) entry which is preliminary data.</text>
</comment>
<evidence type="ECO:0000256" key="5">
    <source>
        <dbReference type="ARBA" id="ARBA00023172"/>
    </source>
</evidence>
<evidence type="ECO:0000313" key="7">
    <source>
        <dbReference type="EMBL" id="MBD7914537.1"/>
    </source>
</evidence>
<dbReference type="Gene3D" id="1.10.443.10">
    <property type="entry name" value="Intergrase catalytic core"/>
    <property type="match status" value="1"/>
</dbReference>
<organism evidence="7 8">
    <name type="scientific">Clostridium gallinarum</name>
    <dbReference type="NCBI Taxonomy" id="2762246"/>
    <lineage>
        <taxon>Bacteria</taxon>
        <taxon>Bacillati</taxon>
        <taxon>Bacillota</taxon>
        <taxon>Clostridia</taxon>
        <taxon>Eubacteriales</taxon>
        <taxon>Clostridiaceae</taxon>
        <taxon>Clostridium</taxon>
    </lineage>
</organism>
<keyword evidence="8" id="KW-1185">Reference proteome</keyword>
<dbReference type="EMBL" id="JACSQZ010000012">
    <property type="protein sequence ID" value="MBD7914537.1"/>
    <property type="molecule type" value="Genomic_DNA"/>
</dbReference>
<dbReference type="InterPro" id="IPR050090">
    <property type="entry name" value="Tyrosine_recombinase_XerCD"/>
</dbReference>
<dbReference type="Gene3D" id="1.10.150.130">
    <property type="match status" value="1"/>
</dbReference>
<dbReference type="PROSITE" id="PS51898">
    <property type="entry name" value="TYR_RECOMBINASE"/>
    <property type="match status" value="1"/>
</dbReference>
<dbReference type="PANTHER" id="PTHR30349:SF41">
    <property type="entry name" value="INTEGRASE_RECOMBINASE PROTEIN MJ0367-RELATED"/>
    <property type="match status" value="1"/>
</dbReference>
<evidence type="ECO:0000256" key="1">
    <source>
        <dbReference type="ARBA" id="ARBA00003283"/>
    </source>
</evidence>